<comment type="caution">
    <text evidence="10">The sequence shown here is derived from an EMBL/GenBank/DDBJ whole genome shotgun (WGS) entry which is preliminary data.</text>
</comment>
<protein>
    <recommendedName>
        <fullName evidence="12">Type II secretion system protein J</fullName>
    </recommendedName>
</protein>
<proteinExistence type="predicted"/>
<evidence type="ECO:0000256" key="4">
    <source>
        <dbReference type="ARBA" id="ARBA00022519"/>
    </source>
</evidence>
<feature type="transmembrane region" description="Helical" evidence="9">
    <location>
        <begin position="12"/>
        <end position="30"/>
    </location>
</feature>
<dbReference type="Proteomes" id="UP000216885">
    <property type="component" value="Unassembled WGS sequence"/>
</dbReference>
<dbReference type="PANTHER" id="PTHR39583">
    <property type="entry name" value="TYPE II SECRETION SYSTEM PROTEIN J-RELATED"/>
    <property type="match status" value="1"/>
</dbReference>
<feature type="region of interest" description="Disordered" evidence="8">
    <location>
        <begin position="71"/>
        <end position="103"/>
    </location>
</feature>
<gene>
    <name evidence="10" type="ORF">CAL20_10525</name>
</gene>
<keyword evidence="3" id="KW-0488">Methylation</keyword>
<dbReference type="EMBL" id="NEVQ01000013">
    <property type="protein sequence ID" value="OZI55895.1"/>
    <property type="molecule type" value="Genomic_DNA"/>
</dbReference>
<sequence length="215" mass="23261">MRPRTAQQGFTLIEVLIAIALMALVNLLSWKGLEQVSNARDWLGEESADQAIVLRTLGQIERDLNRAYAGTPAGTISSTSGSADGTGTGTTASSSSTTLLPPGIDITQSSGAVLLNLIRATPENGLWQRVMWRLRPDGLWRYSGAPGSSYPLPEPDQGVLIMPDVSRLDVRAWLTGQGWINPLRPATARAAGLEIAIERQRGNQKERYTRIVVLS</sequence>
<dbReference type="SUPFAM" id="SSF54523">
    <property type="entry name" value="Pili subunits"/>
    <property type="match status" value="1"/>
</dbReference>
<dbReference type="InterPro" id="IPR051621">
    <property type="entry name" value="T2SS_protein_J"/>
</dbReference>
<keyword evidence="11" id="KW-1185">Reference proteome</keyword>
<evidence type="ECO:0008006" key="12">
    <source>
        <dbReference type="Google" id="ProtNLM"/>
    </source>
</evidence>
<dbReference type="AlphaFoldDB" id="A0A261U2P5"/>
<dbReference type="RefSeq" id="WP_179266652.1">
    <property type="nucleotide sequence ID" value="NZ_NEVQ01000013.1"/>
</dbReference>
<evidence type="ECO:0000256" key="2">
    <source>
        <dbReference type="ARBA" id="ARBA00022475"/>
    </source>
</evidence>
<evidence type="ECO:0000256" key="7">
    <source>
        <dbReference type="ARBA" id="ARBA00023136"/>
    </source>
</evidence>
<keyword evidence="4" id="KW-0997">Cell inner membrane</keyword>
<organism evidence="10 11">
    <name type="scientific">Bordetella genomosp. 4</name>
    <dbReference type="NCBI Taxonomy" id="463044"/>
    <lineage>
        <taxon>Bacteria</taxon>
        <taxon>Pseudomonadati</taxon>
        <taxon>Pseudomonadota</taxon>
        <taxon>Betaproteobacteria</taxon>
        <taxon>Burkholderiales</taxon>
        <taxon>Alcaligenaceae</taxon>
        <taxon>Bordetella</taxon>
    </lineage>
</organism>
<keyword evidence="5 9" id="KW-0812">Transmembrane</keyword>
<keyword evidence="6 9" id="KW-1133">Transmembrane helix</keyword>
<keyword evidence="7 9" id="KW-0472">Membrane</keyword>
<accession>A0A261U2P5</accession>
<dbReference type="NCBIfam" id="TIGR02532">
    <property type="entry name" value="IV_pilin_GFxxxE"/>
    <property type="match status" value="1"/>
</dbReference>
<name>A0A261U2P5_9BORD</name>
<keyword evidence="2" id="KW-1003">Cell membrane</keyword>
<feature type="compositionally biased region" description="Low complexity" evidence="8">
    <location>
        <begin position="71"/>
        <end position="98"/>
    </location>
</feature>
<evidence type="ECO:0000256" key="5">
    <source>
        <dbReference type="ARBA" id="ARBA00022692"/>
    </source>
</evidence>
<dbReference type="InterPro" id="IPR045584">
    <property type="entry name" value="Pilin-like"/>
</dbReference>
<evidence type="ECO:0000313" key="11">
    <source>
        <dbReference type="Proteomes" id="UP000216885"/>
    </source>
</evidence>
<evidence type="ECO:0000313" key="10">
    <source>
        <dbReference type="EMBL" id="OZI55895.1"/>
    </source>
</evidence>
<evidence type="ECO:0000256" key="1">
    <source>
        <dbReference type="ARBA" id="ARBA00004377"/>
    </source>
</evidence>
<evidence type="ECO:0000256" key="8">
    <source>
        <dbReference type="SAM" id="MobiDB-lite"/>
    </source>
</evidence>
<reference evidence="10 11" key="1">
    <citation type="submission" date="2017-05" db="EMBL/GenBank/DDBJ databases">
        <title>Complete and WGS of Bordetella genogroups.</title>
        <authorList>
            <person name="Spilker T."/>
            <person name="LiPuma J."/>
        </authorList>
    </citation>
    <scope>NUCLEOTIDE SEQUENCE [LARGE SCALE GENOMIC DNA]</scope>
    <source>
        <strain evidence="10 11">AU9919</strain>
    </source>
</reference>
<evidence type="ECO:0000256" key="6">
    <source>
        <dbReference type="ARBA" id="ARBA00022989"/>
    </source>
</evidence>
<dbReference type="PANTHER" id="PTHR39583:SF2">
    <property type="entry name" value="TYPE II SECRETION SYSTEM PROTEIN J"/>
    <property type="match status" value="1"/>
</dbReference>
<dbReference type="Pfam" id="PF07963">
    <property type="entry name" value="N_methyl"/>
    <property type="match status" value="1"/>
</dbReference>
<evidence type="ECO:0000256" key="3">
    <source>
        <dbReference type="ARBA" id="ARBA00022481"/>
    </source>
</evidence>
<dbReference type="GO" id="GO:0005886">
    <property type="term" value="C:plasma membrane"/>
    <property type="evidence" value="ECO:0007669"/>
    <property type="project" value="UniProtKB-SubCell"/>
</dbReference>
<evidence type="ECO:0000256" key="9">
    <source>
        <dbReference type="SAM" id="Phobius"/>
    </source>
</evidence>
<dbReference type="InterPro" id="IPR012902">
    <property type="entry name" value="N_methyl_site"/>
</dbReference>
<dbReference type="GO" id="GO:0015628">
    <property type="term" value="P:protein secretion by the type II secretion system"/>
    <property type="evidence" value="ECO:0007669"/>
    <property type="project" value="TreeGrafter"/>
</dbReference>
<comment type="subcellular location">
    <subcellularLocation>
        <location evidence="1">Cell inner membrane</location>
        <topology evidence="1">Single-pass membrane protein</topology>
    </subcellularLocation>
</comment>